<name>A0A4C1TIH6_EUMVA</name>
<organism evidence="2 3">
    <name type="scientific">Eumeta variegata</name>
    <name type="common">Bagworm moth</name>
    <name type="synonym">Eumeta japonica</name>
    <dbReference type="NCBI Taxonomy" id="151549"/>
    <lineage>
        <taxon>Eukaryota</taxon>
        <taxon>Metazoa</taxon>
        <taxon>Ecdysozoa</taxon>
        <taxon>Arthropoda</taxon>
        <taxon>Hexapoda</taxon>
        <taxon>Insecta</taxon>
        <taxon>Pterygota</taxon>
        <taxon>Neoptera</taxon>
        <taxon>Endopterygota</taxon>
        <taxon>Lepidoptera</taxon>
        <taxon>Glossata</taxon>
        <taxon>Ditrysia</taxon>
        <taxon>Tineoidea</taxon>
        <taxon>Psychidae</taxon>
        <taxon>Oiketicinae</taxon>
        <taxon>Eumeta</taxon>
    </lineage>
</organism>
<feature type="region of interest" description="Disordered" evidence="1">
    <location>
        <begin position="204"/>
        <end position="240"/>
    </location>
</feature>
<feature type="compositionally biased region" description="Polar residues" evidence="1">
    <location>
        <begin position="228"/>
        <end position="240"/>
    </location>
</feature>
<comment type="caution">
    <text evidence="2">The sequence shown here is derived from an EMBL/GenBank/DDBJ whole genome shotgun (WGS) entry which is preliminary data.</text>
</comment>
<accession>A0A4C1TIH6</accession>
<proteinExistence type="predicted"/>
<dbReference type="Proteomes" id="UP000299102">
    <property type="component" value="Unassembled WGS sequence"/>
</dbReference>
<dbReference type="EMBL" id="BGZK01005251">
    <property type="protein sequence ID" value="GBP13237.1"/>
    <property type="molecule type" value="Genomic_DNA"/>
</dbReference>
<sequence>MHSNKTYRITQQLSTRLNNTNNKCLHISLNQYPLQQTCNRNPLSMPIRHSTQLIFCNIKLQPYQSPLTADYHPPKPTWVLFCSKETRIQLWTRSITTTTAVSFKKPYHAHHTFPTGNTHNTALHPLSQTANNNFTPYPLRLWALFMKKINRLAYSPCALIKANSHVTLPTRGSRGTHHYVTDFCENDINQGYCSDSDSLRFSTSRMGQQSPLHGAPRFHDIDNGYLSEGSSGSGHTTWQTFSKHDANTQSAANHH</sequence>
<keyword evidence="3" id="KW-1185">Reference proteome</keyword>
<protein>
    <submittedName>
        <fullName evidence="2">Protein sickie</fullName>
    </submittedName>
</protein>
<evidence type="ECO:0000313" key="3">
    <source>
        <dbReference type="Proteomes" id="UP000299102"/>
    </source>
</evidence>
<dbReference type="AlphaFoldDB" id="A0A4C1TIH6"/>
<dbReference type="OrthoDB" id="2161974at2759"/>
<reference evidence="2 3" key="1">
    <citation type="journal article" date="2019" name="Commun. Biol.">
        <title>The bagworm genome reveals a unique fibroin gene that provides high tensile strength.</title>
        <authorList>
            <person name="Kono N."/>
            <person name="Nakamura H."/>
            <person name="Ohtoshi R."/>
            <person name="Tomita M."/>
            <person name="Numata K."/>
            <person name="Arakawa K."/>
        </authorList>
    </citation>
    <scope>NUCLEOTIDE SEQUENCE [LARGE SCALE GENOMIC DNA]</scope>
</reference>
<evidence type="ECO:0000313" key="2">
    <source>
        <dbReference type="EMBL" id="GBP13237.1"/>
    </source>
</evidence>
<gene>
    <name evidence="2" type="primary">sick</name>
    <name evidence="2" type="ORF">EVAR_71037_1</name>
</gene>
<evidence type="ECO:0000256" key="1">
    <source>
        <dbReference type="SAM" id="MobiDB-lite"/>
    </source>
</evidence>